<dbReference type="AlphaFoldDB" id="A0A1H2VIM1"/>
<dbReference type="Pfam" id="PF06748">
    <property type="entry name" value="DUF1217"/>
    <property type="match status" value="1"/>
</dbReference>
<dbReference type="InterPro" id="IPR023157">
    <property type="entry name" value="AGR-C-984p-like_sf"/>
</dbReference>
<dbReference type="RefSeq" id="WP_089946271.1">
    <property type="nucleotide sequence ID" value="NZ_FNOI01000002.1"/>
</dbReference>
<keyword evidence="2" id="KW-1185">Reference proteome</keyword>
<dbReference type="STRING" id="670155.SAMN04488001_1536"/>
<dbReference type="Gene3D" id="1.10.3700.10">
    <property type="entry name" value="AGR C 984p-like"/>
    <property type="match status" value="1"/>
</dbReference>
<evidence type="ECO:0000313" key="2">
    <source>
        <dbReference type="Proteomes" id="UP000199441"/>
    </source>
</evidence>
<evidence type="ECO:0008006" key="3">
    <source>
        <dbReference type="Google" id="ProtNLM"/>
    </source>
</evidence>
<dbReference type="SUPFAM" id="SSF158837">
    <property type="entry name" value="AGR C 984p-like"/>
    <property type="match status" value="1"/>
</dbReference>
<gene>
    <name evidence="1" type="ORF">SAMN04488001_1536</name>
</gene>
<name>A0A1H2VIM1_9RHOB</name>
<evidence type="ECO:0000313" key="1">
    <source>
        <dbReference type="EMBL" id="SDW68172.1"/>
    </source>
</evidence>
<dbReference type="InterPro" id="IPR010626">
    <property type="entry name" value="DUF1217"/>
</dbReference>
<protein>
    <recommendedName>
        <fullName evidence="3">Flagellar protein</fullName>
    </recommendedName>
</protein>
<sequence length="268" mass="29899">MTFSPVIPQSGLLGWTFLSRTLEAQKDNFMKSGAPNREAEAFRERISSVKTADDLVGDRELLSVALTAFGLEDDLNNTFLVKKVLSDGSFSEDALANRFSDKRYLEFTKAFGFGDFDVPRTQLSDFSEEIISKYIDQKFERAVGDQDESLRLALSLDQSIGEIVNKEATEATKWFSVLGNPPLKSIFDTAFFLPPAFSNLSLDRQVDFLKSEVLSKLDGESIDIFKEQSSVDRLRTKFLLASQLNNQTVKTGASTALSLLRNGLKLSF</sequence>
<dbReference type="Proteomes" id="UP000199441">
    <property type="component" value="Unassembled WGS sequence"/>
</dbReference>
<proteinExistence type="predicted"/>
<dbReference type="EMBL" id="FNOI01000002">
    <property type="protein sequence ID" value="SDW68172.1"/>
    <property type="molecule type" value="Genomic_DNA"/>
</dbReference>
<reference evidence="2" key="1">
    <citation type="submission" date="2016-10" db="EMBL/GenBank/DDBJ databases">
        <authorList>
            <person name="Varghese N."/>
            <person name="Submissions S."/>
        </authorList>
    </citation>
    <scope>NUCLEOTIDE SEQUENCE [LARGE SCALE GENOMIC DNA]</scope>
    <source>
        <strain evidence="2">DSM 26922</strain>
    </source>
</reference>
<accession>A0A1H2VIM1</accession>
<organism evidence="1 2">
    <name type="scientific">Litoreibacter albidus</name>
    <dbReference type="NCBI Taxonomy" id="670155"/>
    <lineage>
        <taxon>Bacteria</taxon>
        <taxon>Pseudomonadati</taxon>
        <taxon>Pseudomonadota</taxon>
        <taxon>Alphaproteobacteria</taxon>
        <taxon>Rhodobacterales</taxon>
        <taxon>Roseobacteraceae</taxon>
        <taxon>Litoreibacter</taxon>
    </lineage>
</organism>
<dbReference type="OrthoDB" id="7824597at2"/>